<dbReference type="Pfam" id="PF20231">
    <property type="entry name" value="DUF6589"/>
    <property type="match status" value="2"/>
</dbReference>
<organism evidence="2 3">
    <name type="scientific">Mycena rosella</name>
    <name type="common">Pink bonnet</name>
    <name type="synonym">Agaricus rosellus</name>
    <dbReference type="NCBI Taxonomy" id="1033263"/>
    <lineage>
        <taxon>Eukaryota</taxon>
        <taxon>Fungi</taxon>
        <taxon>Dikarya</taxon>
        <taxon>Basidiomycota</taxon>
        <taxon>Agaricomycotina</taxon>
        <taxon>Agaricomycetes</taxon>
        <taxon>Agaricomycetidae</taxon>
        <taxon>Agaricales</taxon>
        <taxon>Marasmiineae</taxon>
        <taxon>Mycenaceae</taxon>
        <taxon>Mycena</taxon>
    </lineage>
</organism>
<comment type="caution">
    <text evidence="2">The sequence shown here is derived from an EMBL/GenBank/DDBJ whole genome shotgun (WGS) entry which is preliminary data.</text>
</comment>
<evidence type="ECO:0000313" key="2">
    <source>
        <dbReference type="EMBL" id="KAJ7667161.1"/>
    </source>
</evidence>
<dbReference type="Proteomes" id="UP001221757">
    <property type="component" value="Unassembled WGS sequence"/>
</dbReference>
<accession>A0AAD7CWC5</accession>
<feature type="domain" description="DUF6589" evidence="1">
    <location>
        <begin position="347"/>
        <end position="417"/>
    </location>
</feature>
<dbReference type="AlphaFoldDB" id="A0AAD7CWC5"/>
<evidence type="ECO:0000313" key="3">
    <source>
        <dbReference type="Proteomes" id="UP001221757"/>
    </source>
</evidence>
<name>A0AAD7CWC5_MYCRO</name>
<reference evidence="2" key="1">
    <citation type="submission" date="2023-03" db="EMBL/GenBank/DDBJ databases">
        <title>Massive genome expansion in bonnet fungi (Mycena s.s.) driven by repeated elements and novel gene families across ecological guilds.</title>
        <authorList>
            <consortium name="Lawrence Berkeley National Laboratory"/>
            <person name="Harder C.B."/>
            <person name="Miyauchi S."/>
            <person name="Viragh M."/>
            <person name="Kuo A."/>
            <person name="Thoen E."/>
            <person name="Andreopoulos B."/>
            <person name="Lu D."/>
            <person name="Skrede I."/>
            <person name="Drula E."/>
            <person name="Henrissat B."/>
            <person name="Morin E."/>
            <person name="Kohler A."/>
            <person name="Barry K."/>
            <person name="LaButti K."/>
            <person name="Morin E."/>
            <person name="Salamov A."/>
            <person name="Lipzen A."/>
            <person name="Mereny Z."/>
            <person name="Hegedus B."/>
            <person name="Baldrian P."/>
            <person name="Stursova M."/>
            <person name="Weitz H."/>
            <person name="Taylor A."/>
            <person name="Grigoriev I.V."/>
            <person name="Nagy L.G."/>
            <person name="Martin F."/>
            <person name="Kauserud H."/>
        </authorList>
    </citation>
    <scope>NUCLEOTIDE SEQUENCE</scope>
    <source>
        <strain evidence="2">CBHHK067</strain>
    </source>
</reference>
<feature type="domain" description="DUF6589" evidence="1">
    <location>
        <begin position="539"/>
        <end position="621"/>
    </location>
</feature>
<protein>
    <recommendedName>
        <fullName evidence="1">DUF6589 domain-containing protein</fullName>
    </recommendedName>
</protein>
<dbReference type="EMBL" id="JARKIE010000205">
    <property type="protein sequence ID" value="KAJ7667161.1"/>
    <property type="molecule type" value="Genomic_DNA"/>
</dbReference>
<sequence length="754" mass="85827">MASDELKLFYQAHPPGPYVPDLYVQQDVPFLDLGSDDLRDEEADLTYGSNSRARKFTDTEKTLAVLEFMKEEFSRFSLKAFLQELFTSEHASIKNVTNSYLATGGGLHLLETAIGDQGMQDPDIGDWIMAHATELCSREVTQLTTRASEGPHFADAQYLRVPANAINIDLLQSFSVPGLLKLYERCTTWLQTFLKAGRTLITSMILNLRSRKTNLHGAINTLMLWDGRVPKRLVQTLNRYGFCTSYLYQIKAVGSVSKDAVMLARSVANDPEKLLLLPYDNYNWRETAWETSEMHGNISHDEVSALLVVLDLPPDSLPGEAGRLASVNNFAQTARTRHHIPPDEALEGILPTDVDQRTFADNAVKHVGQILCDEIAALSSHRNDLPEFFDPHALPAAKTEEYFLPTYDQEQSSTQGICYRCSEHQVDHLSSFEVLSSIMHVNAWGSGTTDPNINLWKIDFYAWLRFMDAVLFMVVLNVSTPQGLEKLHLSALAFETLCNEIVAQFLLPSIDCLEAEEVKTLPGMLLMHDLMTLQRMDFNYANELIELLHNLNHDWRSDISPILRNGKATTFKETDIRVEQFNKTIKSHAHGANSRPAIGHIQELTEQIFEDLGVSDEDQHHAKVKQHKDIMILLDHLCQFNIFNFLQYKLTEHTMVDLYRTGLHRLAGPDGEHAKHLRRHVLRSRTCHFNEMPPEAAKSQEAQLEYEESVRELQGLDRKLELDNEHPQLTLLEQLQELDRWGVDYSDDTIELYD</sequence>
<evidence type="ECO:0000259" key="1">
    <source>
        <dbReference type="Pfam" id="PF20231"/>
    </source>
</evidence>
<dbReference type="InterPro" id="IPR046496">
    <property type="entry name" value="DUF6589"/>
</dbReference>
<proteinExistence type="predicted"/>
<gene>
    <name evidence="2" type="ORF">B0H17DRAFT_1162454</name>
</gene>
<keyword evidence="3" id="KW-1185">Reference proteome</keyword>